<feature type="transmembrane region" description="Helical" evidence="8">
    <location>
        <begin position="67"/>
        <end position="88"/>
    </location>
</feature>
<dbReference type="RefSeq" id="XP_028476482.1">
    <property type="nucleotide sequence ID" value="XM_028623549.1"/>
</dbReference>
<dbReference type="GO" id="GO:0016020">
    <property type="term" value="C:membrane"/>
    <property type="evidence" value="ECO:0007669"/>
    <property type="project" value="UniProtKB-SubCell"/>
</dbReference>
<dbReference type="PROSITE" id="PS50850">
    <property type="entry name" value="MFS"/>
    <property type="match status" value="1"/>
</dbReference>
<protein>
    <recommendedName>
        <fullName evidence="9">Major facilitator superfamily (MFS) profile domain-containing protein</fullName>
    </recommendedName>
</protein>
<dbReference type="Gene3D" id="1.20.1250.20">
    <property type="entry name" value="MFS general substrate transporter like domains"/>
    <property type="match status" value="1"/>
</dbReference>
<feature type="transmembrane region" description="Helical" evidence="8">
    <location>
        <begin position="490"/>
        <end position="508"/>
    </location>
</feature>
<dbReference type="SUPFAM" id="SSF103473">
    <property type="entry name" value="MFS general substrate transporter"/>
    <property type="match status" value="1"/>
</dbReference>
<feature type="transmembrane region" description="Helical" evidence="8">
    <location>
        <begin position="324"/>
        <end position="345"/>
    </location>
</feature>
<feature type="transmembrane region" description="Helical" evidence="8">
    <location>
        <begin position="229"/>
        <end position="249"/>
    </location>
</feature>
<reference evidence="10 11" key="1">
    <citation type="submission" date="2018-11" db="EMBL/GenBank/DDBJ databases">
        <title>Genome sequence of Apiotrichum porosum DSM 27194.</title>
        <authorList>
            <person name="Aliyu H."/>
            <person name="Gorte O."/>
            <person name="Ochsenreither K."/>
        </authorList>
    </citation>
    <scope>NUCLEOTIDE SEQUENCE [LARGE SCALE GENOMIC DNA]</scope>
    <source>
        <strain evidence="10 11">DSM 27194</strain>
    </source>
</reference>
<evidence type="ECO:0000259" key="9">
    <source>
        <dbReference type="PROSITE" id="PS50850"/>
    </source>
</evidence>
<comment type="similarity">
    <text evidence="2">Belongs to the major facilitator superfamily. Sugar transporter (TC 2.A.1.1) family.</text>
</comment>
<feature type="transmembrane region" description="Helical" evidence="8">
    <location>
        <begin position="365"/>
        <end position="382"/>
    </location>
</feature>
<keyword evidence="4 8" id="KW-0812">Transmembrane</keyword>
<dbReference type="InterPro" id="IPR050360">
    <property type="entry name" value="MFS_Sugar_Transporters"/>
</dbReference>
<dbReference type="InterPro" id="IPR005828">
    <property type="entry name" value="MFS_sugar_transport-like"/>
</dbReference>
<dbReference type="EMBL" id="RSCE01000006">
    <property type="protein sequence ID" value="RSH82027.1"/>
    <property type="molecule type" value="Genomic_DNA"/>
</dbReference>
<organism evidence="10 11">
    <name type="scientific">Apiotrichum porosum</name>
    <dbReference type="NCBI Taxonomy" id="105984"/>
    <lineage>
        <taxon>Eukaryota</taxon>
        <taxon>Fungi</taxon>
        <taxon>Dikarya</taxon>
        <taxon>Basidiomycota</taxon>
        <taxon>Agaricomycotina</taxon>
        <taxon>Tremellomycetes</taxon>
        <taxon>Trichosporonales</taxon>
        <taxon>Trichosporonaceae</taxon>
        <taxon>Apiotrichum</taxon>
    </lineage>
</organism>
<feature type="transmembrane region" description="Helical" evidence="8">
    <location>
        <begin position="389"/>
        <end position="407"/>
    </location>
</feature>
<dbReference type="GO" id="GO:0005351">
    <property type="term" value="F:carbohydrate:proton symporter activity"/>
    <property type="evidence" value="ECO:0007669"/>
    <property type="project" value="TreeGrafter"/>
</dbReference>
<feature type="region of interest" description="Disordered" evidence="7">
    <location>
        <begin position="1"/>
        <end position="21"/>
    </location>
</feature>
<dbReference type="OrthoDB" id="65569at2759"/>
<gene>
    <name evidence="10" type="ORF">EHS24_008231</name>
</gene>
<name>A0A427XT89_9TREE</name>
<dbReference type="Pfam" id="PF00083">
    <property type="entry name" value="Sugar_tr"/>
    <property type="match status" value="1"/>
</dbReference>
<evidence type="ECO:0000256" key="2">
    <source>
        <dbReference type="ARBA" id="ARBA00010992"/>
    </source>
</evidence>
<dbReference type="AlphaFoldDB" id="A0A427XT89"/>
<dbReference type="PANTHER" id="PTHR48022">
    <property type="entry name" value="PLASTIDIC GLUCOSE TRANSPORTER 4"/>
    <property type="match status" value="1"/>
</dbReference>
<keyword evidence="11" id="KW-1185">Reference proteome</keyword>
<accession>A0A427XT89</accession>
<keyword evidence="3" id="KW-0813">Transport</keyword>
<feature type="transmembrane region" description="Helical" evidence="8">
    <location>
        <begin position="195"/>
        <end position="217"/>
    </location>
</feature>
<feature type="transmembrane region" description="Helical" evidence="8">
    <location>
        <begin position="108"/>
        <end position="129"/>
    </location>
</feature>
<evidence type="ECO:0000256" key="5">
    <source>
        <dbReference type="ARBA" id="ARBA00022989"/>
    </source>
</evidence>
<comment type="subcellular location">
    <subcellularLocation>
        <location evidence="1">Membrane</location>
        <topology evidence="1">Multi-pass membrane protein</topology>
    </subcellularLocation>
</comment>
<dbReference type="Proteomes" id="UP000279236">
    <property type="component" value="Unassembled WGS sequence"/>
</dbReference>
<dbReference type="GeneID" id="39592774"/>
<dbReference type="InterPro" id="IPR020846">
    <property type="entry name" value="MFS_dom"/>
</dbReference>
<dbReference type="PANTHER" id="PTHR48022:SF79">
    <property type="entry name" value="LACTOSE PERMEASE, PUTATIVE (AFU_ORTHOLOGUE AFUA_6G01860)-RELATED"/>
    <property type="match status" value="1"/>
</dbReference>
<feature type="domain" description="Major facilitator superfamily (MFS) profile" evidence="9">
    <location>
        <begin position="70"/>
        <end position="512"/>
    </location>
</feature>
<dbReference type="InterPro" id="IPR036259">
    <property type="entry name" value="MFS_trans_sf"/>
</dbReference>
<evidence type="ECO:0000256" key="6">
    <source>
        <dbReference type="ARBA" id="ARBA00023136"/>
    </source>
</evidence>
<feature type="transmembrane region" description="Helical" evidence="8">
    <location>
        <begin position="141"/>
        <end position="157"/>
    </location>
</feature>
<evidence type="ECO:0000256" key="3">
    <source>
        <dbReference type="ARBA" id="ARBA00022448"/>
    </source>
</evidence>
<proteinExistence type="inferred from homology"/>
<feature type="transmembrane region" description="Helical" evidence="8">
    <location>
        <begin position="163"/>
        <end position="183"/>
    </location>
</feature>
<comment type="caution">
    <text evidence="10">The sequence shown here is derived from an EMBL/GenBank/DDBJ whole genome shotgun (WGS) entry which is preliminary data.</text>
</comment>
<evidence type="ECO:0000256" key="8">
    <source>
        <dbReference type="SAM" id="Phobius"/>
    </source>
</evidence>
<feature type="transmembrane region" description="Helical" evidence="8">
    <location>
        <begin position="419"/>
        <end position="440"/>
    </location>
</feature>
<evidence type="ECO:0000256" key="1">
    <source>
        <dbReference type="ARBA" id="ARBA00004141"/>
    </source>
</evidence>
<keyword evidence="5 8" id="KW-1133">Transmembrane helix</keyword>
<evidence type="ECO:0000313" key="11">
    <source>
        <dbReference type="Proteomes" id="UP000279236"/>
    </source>
</evidence>
<evidence type="ECO:0000256" key="4">
    <source>
        <dbReference type="ARBA" id="ARBA00022692"/>
    </source>
</evidence>
<keyword evidence="6 8" id="KW-0472">Membrane</keyword>
<sequence length="555" mass="60962">MADIHDHKESVQHTEEQLETARGDALDEANKLGIDVSEVVANRVAEDDLHAVSAACMSLKSPAGWRIAGIIFVMGINQAAYGIDWAVIGNVNSFPTWHDYFGFANDGATLGTLNALMTIGSFVGAPFLVLSDVWGRRSVNFLGNALVIVGAILQSQAPNIACFMVGRFVLGFGTSLCTSSQYMAEISPVHLRGRLVGVFGACFQIGSLMMGGVMVAFARWTTSNWQWRAPLLLQAVPALIVCATIYFLCPETPRFYVMKGDKEKARQVIAKYMTSNNDIHAPIVPLMMRQIQDSLDSGARGTKSLRAAWDFRVFFTRRVGYRTAVLAAYSLFQQWNGGGIISYYMSPALETIGITAPLSQTGINLGLTAIYFVFTAFGAYLIDKMRRRTLIFLGLISCILTQTAVTITSWRYDVQPNNAAAGLTLFWIFLYQVLSASFIATMHNLYPIEILSLPLRAKGMALYSLIQSAAGVVQNYGISVGIQKVGYKIWVVYIAYNAIQLVIAYLIFPETSDLSLEDIDYIFETKGEQPVKLSLKIEKARIAREKALAAGEGDV</sequence>
<evidence type="ECO:0000256" key="7">
    <source>
        <dbReference type="SAM" id="MobiDB-lite"/>
    </source>
</evidence>
<evidence type="ECO:0000313" key="10">
    <source>
        <dbReference type="EMBL" id="RSH82027.1"/>
    </source>
</evidence>
<dbReference type="FunFam" id="1.20.1250.20:FF:000134">
    <property type="entry name" value="MFS sugar transporter protein"/>
    <property type="match status" value="1"/>
</dbReference>